<dbReference type="EMBL" id="PDYG01000100">
    <property type="protein sequence ID" value="PHU36901.1"/>
    <property type="molecule type" value="Genomic_DNA"/>
</dbReference>
<feature type="transmembrane region" description="Helical" evidence="1">
    <location>
        <begin position="1021"/>
        <end position="1038"/>
    </location>
</feature>
<reference evidence="3 4" key="2">
    <citation type="submission" date="2017-10" db="EMBL/GenBank/DDBJ databases">
        <authorList>
            <person name="Banno H."/>
            <person name="Chua N.-H."/>
        </authorList>
    </citation>
    <scope>NUCLEOTIDE SEQUENCE [LARGE SCALE GENOMIC DNA]</scope>
    <source>
        <strain evidence="3 4">JK623</strain>
    </source>
</reference>
<reference evidence="3 4" key="1">
    <citation type="submission" date="2017-10" db="EMBL/GenBank/DDBJ databases">
        <title>Resolving the taxonomy of Roseburia spp., Eubacterium rectale and Agathobacter spp. through phylogenomic analysis.</title>
        <authorList>
            <person name="Sheridan P.O."/>
            <person name="Walker A.W."/>
            <person name="Duncan S.H."/>
            <person name="Scott K.P."/>
            <person name="Toole P.W.O."/>
            <person name="Luis P."/>
            <person name="Flint H.J."/>
        </authorList>
    </citation>
    <scope>NUCLEOTIDE SEQUENCE [LARGE SCALE GENOMIC DNA]</scope>
    <source>
        <strain evidence="3 4">JK623</strain>
    </source>
</reference>
<dbReference type="Proteomes" id="UP000224563">
    <property type="component" value="Unassembled WGS sequence"/>
</dbReference>
<dbReference type="InterPro" id="IPR041286">
    <property type="entry name" value="MBG_2"/>
</dbReference>
<evidence type="ECO:0000313" key="4">
    <source>
        <dbReference type="Proteomes" id="UP000224563"/>
    </source>
</evidence>
<dbReference type="Pfam" id="PF18676">
    <property type="entry name" value="MBG_2"/>
    <property type="match status" value="1"/>
</dbReference>
<keyword evidence="1" id="KW-0472">Membrane</keyword>
<accession>A0A2G3E102</accession>
<feature type="domain" description="BIG2" evidence="2">
    <location>
        <begin position="919"/>
        <end position="997"/>
    </location>
</feature>
<keyword evidence="1" id="KW-0812">Transmembrane</keyword>
<sequence length="1043" mass="115357">MKKHLIGKNFILVLSAVAMLLGATFGASFLRAEGKERKVLLLARAAAASDLHSIMEAASTLDSPVTVTQSSSFSMLGGSLSEYSLIFIMMPDTSLVSYADNLSNYANAGGCVVLCGEFGGPNRATNLILTELAQAMGTDFEISPDLEIKNGAYGGLYYGDLNMDSELANGITSGHVNIAASGVLVGLPENAQIVATATTDQEYVIAADLKVRNGYLTVFADTNIFDRDRNNVRLCHNLLTRSVEQIEEFSHSWNYESGEGEDANKIYAYCTQEHTCDYHRDNKLVLSLEANDLLYNMAPYENYHIDDRITGVTKATLEISYYTDEDLNNPTTSVNGATTEGGAPTEIGDYWMKVSVIEDATVKASASAGFAIIPDVLYVRDKDVNVVYDGDPHTISIRVVNPVAYEITYGYEEGTYDMTEAPTQTDVGSKTIYYRVTAQNYEDVYGVATVTVTPKTPEYEIQLNPDVEYDKDEHWMETHSEITGGSIYFRIGTDGEWKTSRPGATDAGDYEVYYKIIGEPNYSDVEETRLGTFKILPREIELVWSDFEFSYDRNYHKPTVRADGVLPGDSCDVIVTGDAKNAGSYEAVATIQAGSNYCFNGENTHGYVIHPKEVTIVVDDVQKHADEEEPTYTFYASGIIPGDTIFGIHMTREPGEEVGSYAVTAGEENGANPNYSLQFVDGTLTITDHVYSNPPTFTWNEELTECMARFICDYNSSHVLDEPCEITVTGDDSAKTYVASVTKNGKTYTDTVYVYNHLKNDNRDSDGRKFESRVLIRYHIGDNEIEETIRNLGYTNEQRLQDEMMRQLMRDEPKWNAPAGITVKQKMYSVIMQITYDGGQTWERATREHFPADGISFSLPYPKGTNAKDHNFAVSHMFAEEMGMHEPGETELPEVQETEEGLVVTATSLSPVMIAWTDAVVSIELNKKEIRFDRTKGEEKLIATVLPQSAMEKGVIWTTSNAKVAQVTEDGTVVAVGTGECMITATTRDGGKTASCKIVVAEVINRAHNVRFVPDTGDVKPFGLFLPMAVAWLLLISMKRKNK</sequence>
<dbReference type="InterPro" id="IPR003343">
    <property type="entry name" value="Big_2"/>
</dbReference>
<organism evidence="3 4">
    <name type="scientific">Agathobacter ruminis</name>
    <dbReference type="NCBI Taxonomy" id="1712665"/>
    <lineage>
        <taxon>Bacteria</taxon>
        <taxon>Bacillati</taxon>
        <taxon>Bacillota</taxon>
        <taxon>Clostridia</taxon>
        <taxon>Lachnospirales</taxon>
        <taxon>Lachnospiraceae</taxon>
        <taxon>Agathobacter</taxon>
    </lineage>
</organism>
<dbReference type="AlphaFoldDB" id="A0A2G3E102"/>
<proteinExistence type="predicted"/>
<dbReference type="Pfam" id="PF02368">
    <property type="entry name" value="Big_2"/>
    <property type="match status" value="1"/>
</dbReference>
<evidence type="ECO:0000313" key="3">
    <source>
        <dbReference type="EMBL" id="PHU36901.1"/>
    </source>
</evidence>
<dbReference type="SUPFAM" id="SSF49373">
    <property type="entry name" value="Invasin/intimin cell-adhesion fragments"/>
    <property type="match status" value="1"/>
</dbReference>
<dbReference type="Gene3D" id="2.60.40.1080">
    <property type="match status" value="1"/>
</dbReference>
<gene>
    <name evidence="3" type="ORF">CSX02_10375</name>
</gene>
<comment type="caution">
    <text evidence="3">The sequence shown here is derived from an EMBL/GenBank/DDBJ whole genome shotgun (WGS) entry which is preliminary data.</text>
</comment>
<dbReference type="RefSeq" id="WP_099386628.1">
    <property type="nucleotide sequence ID" value="NZ_JANSWH010000062.1"/>
</dbReference>
<name>A0A2G3E102_9FIRM</name>
<evidence type="ECO:0000259" key="2">
    <source>
        <dbReference type="SMART" id="SM00635"/>
    </source>
</evidence>
<dbReference type="InterPro" id="IPR008964">
    <property type="entry name" value="Invasin/intimin_cell_adhesion"/>
</dbReference>
<keyword evidence="4" id="KW-1185">Reference proteome</keyword>
<evidence type="ECO:0000256" key="1">
    <source>
        <dbReference type="SAM" id="Phobius"/>
    </source>
</evidence>
<keyword evidence="1" id="KW-1133">Transmembrane helix</keyword>
<dbReference type="SMART" id="SM00635">
    <property type="entry name" value="BID_2"/>
    <property type="match status" value="1"/>
</dbReference>
<protein>
    <recommendedName>
        <fullName evidence="2">BIG2 domain-containing protein</fullName>
    </recommendedName>
</protein>